<dbReference type="Proteomes" id="UP000538670">
    <property type="component" value="Unassembled WGS sequence"/>
</dbReference>
<comment type="catalytic activity">
    <reaction evidence="6">
        <text>L,L-cystathionine + H2O = L-homocysteine + pyruvate + NH4(+)</text>
        <dbReference type="Rhea" id="RHEA:13965"/>
        <dbReference type="ChEBI" id="CHEBI:15361"/>
        <dbReference type="ChEBI" id="CHEBI:15377"/>
        <dbReference type="ChEBI" id="CHEBI:28938"/>
        <dbReference type="ChEBI" id="CHEBI:58161"/>
        <dbReference type="ChEBI" id="CHEBI:58199"/>
    </reaction>
</comment>
<evidence type="ECO:0000256" key="7">
    <source>
        <dbReference type="ARBA" id="ARBA00047625"/>
    </source>
</evidence>
<dbReference type="InterPro" id="IPR015424">
    <property type="entry name" value="PyrdxlP-dep_Trfase"/>
</dbReference>
<feature type="modified residue" description="N6-(pyridoxal phosphate)lysine" evidence="8">
    <location>
        <position position="223"/>
    </location>
</feature>
<dbReference type="Gene3D" id="3.40.640.10">
    <property type="entry name" value="Type I PLP-dependent aspartate aminotransferase-like (Major domain)"/>
    <property type="match status" value="1"/>
</dbReference>
<keyword evidence="11" id="KW-1185">Reference proteome</keyword>
<comment type="catalytic activity">
    <reaction evidence="7">
        <text>an S-substituted L-cysteine + H2O = a thiol + pyruvate + NH4(+)</text>
        <dbReference type="Rhea" id="RHEA:18121"/>
        <dbReference type="ChEBI" id="CHEBI:15361"/>
        <dbReference type="ChEBI" id="CHEBI:15377"/>
        <dbReference type="ChEBI" id="CHEBI:28938"/>
        <dbReference type="ChEBI" id="CHEBI:29256"/>
        <dbReference type="ChEBI" id="CHEBI:58717"/>
        <dbReference type="EC" id="4.4.1.13"/>
    </reaction>
</comment>
<dbReference type="Gene3D" id="3.90.1150.10">
    <property type="entry name" value="Aspartate Aminotransferase, domain 1"/>
    <property type="match status" value="1"/>
</dbReference>
<dbReference type="InterPro" id="IPR015421">
    <property type="entry name" value="PyrdxlP-dep_Trfase_major"/>
</dbReference>
<comment type="cofactor">
    <cofactor evidence="1 9">
        <name>pyridoxal 5'-phosphate</name>
        <dbReference type="ChEBI" id="CHEBI:597326"/>
    </cofactor>
</comment>
<sequence length="411" mass="44015">MIELLSSRAHDGPNAEGAIMKDLTQVVHHPKVSHEGFASLTVPTYRASTIVFDDAEAYANRKYRGPDGYTYGLHGTPTTKTLEAQLTALEQGERTVIVPSGQAGITIVFLTVLRQGDTVLIPDNAYPPVRGFCANYLEPRGIHHRVYDPMIGAGIAELIDDTVKLVWTESPGSTTMEVGDLPAIVAAAKDKGVLTGCDNTWATPLLFKPLAIGMDFSMEALTKYVGGHSDILLGSISVADVAWHRKLKDTTRMIGIGVSPDDCALALRGLETMGVRLTHMGRVSTDFAQRLKTHPAVASVLHPALPDCPGHEFWKRDFKGASGVFSVVLKPGLDAGLDDALSAMKTIAIGASWGGTRSLIAPMSVEGDRTVNPWTEEGRILRISVGLEDPEDLWTDIAALFDALVPAGKGA</sequence>
<dbReference type="EC" id="4.4.1.8" evidence="10"/>
<evidence type="ECO:0000256" key="2">
    <source>
        <dbReference type="ARBA" id="ARBA00009077"/>
    </source>
</evidence>
<proteinExistence type="inferred from homology"/>
<evidence type="ECO:0000256" key="1">
    <source>
        <dbReference type="ARBA" id="ARBA00001933"/>
    </source>
</evidence>
<keyword evidence="3 8" id="KW-0663">Pyridoxal phosphate</keyword>
<evidence type="ECO:0000256" key="4">
    <source>
        <dbReference type="ARBA" id="ARBA00023239"/>
    </source>
</evidence>
<evidence type="ECO:0000256" key="8">
    <source>
        <dbReference type="PIRSR" id="PIRSR001434-2"/>
    </source>
</evidence>
<dbReference type="GO" id="GO:0019346">
    <property type="term" value="P:transsulfuration"/>
    <property type="evidence" value="ECO:0007669"/>
    <property type="project" value="InterPro"/>
</dbReference>
<evidence type="ECO:0000256" key="5">
    <source>
        <dbReference type="ARBA" id="ARBA00046315"/>
    </source>
</evidence>
<comment type="pathway">
    <text evidence="5">Amino-acid biosynthesis; L-methionine biosynthesis via de novo pathway; L-homocysteine from L-cystathionine: step 1/1.</text>
</comment>
<dbReference type="EMBL" id="JACIDH010000024">
    <property type="protein sequence ID" value="MBB3880903.1"/>
    <property type="molecule type" value="Genomic_DNA"/>
</dbReference>
<accession>A0A7W6F4I3</accession>
<dbReference type="InterPro" id="IPR015422">
    <property type="entry name" value="PyrdxlP-dep_Trfase_small"/>
</dbReference>
<dbReference type="NCBIfam" id="TIGR01324">
    <property type="entry name" value="cysta_beta_ly_B"/>
    <property type="match status" value="1"/>
</dbReference>
<evidence type="ECO:0000256" key="9">
    <source>
        <dbReference type="RuleBase" id="RU362118"/>
    </source>
</evidence>
<reference evidence="10 11" key="1">
    <citation type="submission" date="2020-08" db="EMBL/GenBank/DDBJ databases">
        <title>Genomic Encyclopedia of Type Strains, Phase IV (KMG-IV): sequencing the most valuable type-strain genomes for metagenomic binning, comparative biology and taxonomic classification.</title>
        <authorList>
            <person name="Goeker M."/>
        </authorList>
    </citation>
    <scope>NUCLEOTIDE SEQUENCE [LARGE SCALE GENOMIC DNA]</scope>
    <source>
        <strain evidence="10 11">DSM 19512</strain>
    </source>
</reference>
<dbReference type="InterPro" id="IPR006233">
    <property type="entry name" value="Cys_b_lyase_bac"/>
</dbReference>
<dbReference type="InterPro" id="IPR000277">
    <property type="entry name" value="Cys/Met-Metab_PyrdxlP-dep_enz"/>
</dbReference>
<dbReference type="FunFam" id="3.40.640.10:FF:000046">
    <property type="entry name" value="Cystathionine gamma-lyase"/>
    <property type="match status" value="1"/>
</dbReference>
<comment type="similarity">
    <text evidence="2 9">Belongs to the trans-sulfuration enzymes family.</text>
</comment>
<evidence type="ECO:0000313" key="10">
    <source>
        <dbReference type="EMBL" id="MBB3880903.1"/>
    </source>
</evidence>
<dbReference type="GO" id="GO:0047804">
    <property type="term" value="F:cysteine-S-conjugate beta-lyase activity"/>
    <property type="evidence" value="ECO:0007669"/>
    <property type="project" value="UniProtKB-EC"/>
</dbReference>
<evidence type="ECO:0000256" key="3">
    <source>
        <dbReference type="ARBA" id="ARBA00022898"/>
    </source>
</evidence>
<dbReference type="PROSITE" id="PS00868">
    <property type="entry name" value="CYS_MET_METAB_PP"/>
    <property type="match status" value="1"/>
</dbReference>
<keyword evidence="4 10" id="KW-0456">Lyase</keyword>
<dbReference type="Pfam" id="PF01053">
    <property type="entry name" value="Cys_Met_Meta_PP"/>
    <property type="match status" value="1"/>
</dbReference>
<dbReference type="InterPro" id="IPR054542">
    <property type="entry name" value="Cys_met_metab_PP"/>
</dbReference>
<dbReference type="PANTHER" id="PTHR43500:SF1">
    <property type="entry name" value="CYSTATHIONINE BETA-LYASE-RELATED"/>
    <property type="match status" value="1"/>
</dbReference>
<dbReference type="PANTHER" id="PTHR43500">
    <property type="entry name" value="CYSTATHIONINE BETA-LYASE-RELATED"/>
    <property type="match status" value="1"/>
</dbReference>
<name>A0A7W6F4I3_9SPHN</name>
<dbReference type="RefSeq" id="WP_338110488.1">
    <property type="nucleotide sequence ID" value="NZ_JACIDH010000024.1"/>
</dbReference>
<evidence type="ECO:0000313" key="11">
    <source>
        <dbReference type="Proteomes" id="UP000538670"/>
    </source>
</evidence>
<gene>
    <name evidence="10" type="ORF">GGR48_003356</name>
</gene>
<dbReference type="GO" id="GO:0030170">
    <property type="term" value="F:pyridoxal phosphate binding"/>
    <property type="evidence" value="ECO:0007669"/>
    <property type="project" value="InterPro"/>
</dbReference>
<comment type="caution">
    <text evidence="10">The sequence shown here is derived from an EMBL/GenBank/DDBJ whole genome shotgun (WGS) entry which is preliminary data.</text>
</comment>
<dbReference type="GO" id="GO:0019450">
    <property type="term" value="P:L-cysteine catabolic process to pyruvate"/>
    <property type="evidence" value="ECO:0007669"/>
    <property type="project" value="TreeGrafter"/>
</dbReference>
<dbReference type="AlphaFoldDB" id="A0A7W6F4I3"/>
<organism evidence="10 11">
    <name type="scientific">Sphingomonas pseudosanguinis</name>
    <dbReference type="NCBI Taxonomy" id="413712"/>
    <lineage>
        <taxon>Bacteria</taxon>
        <taxon>Pseudomonadati</taxon>
        <taxon>Pseudomonadota</taxon>
        <taxon>Alphaproteobacteria</taxon>
        <taxon>Sphingomonadales</taxon>
        <taxon>Sphingomonadaceae</taxon>
        <taxon>Sphingomonas</taxon>
    </lineage>
</organism>
<evidence type="ECO:0000256" key="6">
    <source>
        <dbReference type="ARBA" id="ARBA00047517"/>
    </source>
</evidence>
<protein>
    <submittedName>
        <fullName evidence="10">Cystathionine beta-lyase</fullName>
        <ecNumber evidence="10">4.4.1.8</ecNumber>
    </submittedName>
</protein>
<dbReference type="SUPFAM" id="SSF53383">
    <property type="entry name" value="PLP-dependent transferases"/>
    <property type="match status" value="1"/>
</dbReference>
<dbReference type="PIRSF" id="PIRSF001434">
    <property type="entry name" value="CGS"/>
    <property type="match status" value="1"/>
</dbReference>